<dbReference type="InterPro" id="IPR039420">
    <property type="entry name" value="WalR-like"/>
</dbReference>
<dbReference type="RefSeq" id="WP_119813092.1">
    <property type="nucleotide sequence ID" value="NZ_QYUP01000188.1"/>
</dbReference>
<dbReference type="GO" id="GO:0005829">
    <property type="term" value="C:cytosol"/>
    <property type="evidence" value="ECO:0007669"/>
    <property type="project" value="TreeGrafter"/>
</dbReference>
<dbReference type="Pfam" id="PF00486">
    <property type="entry name" value="Trans_reg_C"/>
    <property type="match status" value="1"/>
</dbReference>
<reference evidence="10 11" key="1">
    <citation type="submission" date="2018-09" db="EMBL/GenBank/DDBJ databases">
        <authorList>
            <person name="Zhu H."/>
        </authorList>
    </citation>
    <scope>NUCLEOTIDE SEQUENCE [LARGE SCALE GENOMIC DNA]</scope>
    <source>
        <strain evidence="10 11">K1S02-61</strain>
    </source>
</reference>
<evidence type="ECO:0000259" key="8">
    <source>
        <dbReference type="PROSITE" id="PS50110"/>
    </source>
</evidence>
<feature type="DNA-binding region" description="OmpR/PhoB-type" evidence="7">
    <location>
        <begin position="127"/>
        <end position="224"/>
    </location>
</feature>
<dbReference type="SMART" id="SM00448">
    <property type="entry name" value="REC"/>
    <property type="match status" value="1"/>
</dbReference>
<evidence type="ECO:0000256" key="5">
    <source>
        <dbReference type="ARBA" id="ARBA00023163"/>
    </source>
</evidence>
<dbReference type="Proteomes" id="UP000284006">
    <property type="component" value="Unassembled WGS sequence"/>
</dbReference>
<proteinExistence type="predicted"/>
<dbReference type="Gene3D" id="3.40.50.2300">
    <property type="match status" value="1"/>
</dbReference>
<dbReference type="InterPro" id="IPR001867">
    <property type="entry name" value="OmpR/PhoB-type_DNA-bd"/>
</dbReference>
<sequence>MRILIVEDNPDILANLYGFLEPYGHTLDSATNGYGGLALASQNAYDVIVLDVTLPGLSGTELCQRLRTELNIQTPVLMLTARDTLQDKVAGFSSGADDYLVKPFSLVELELRLAALARRSRGNVGNAAVLNFGDLSFDTATYRASRGGRPLSLTRTGFILLKCLMQAAPRVVPRAELEAEIWGENPPASDALRTHIHALRLTLDKPEPFPMLRTVPGIGFQLVAANDNS</sequence>
<dbReference type="SUPFAM" id="SSF52172">
    <property type="entry name" value="CheY-like"/>
    <property type="match status" value="1"/>
</dbReference>
<evidence type="ECO:0000259" key="9">
    <source>
        <dbReference type="PROSITE" id="PS51755"/>
    </source>
</evidence>
<keyword evidence="5" id="KW-0804">Transcription</keyword>
<comment type="caution">
    <text evidence="10">The sequence shown here is derived from an EMBL/GenBank/DDBJ whole genome shotgun (WGS) entry which is preliminary data.</text>
</comment>
<keyword evidence="1 6" id="KW-0597">Phosphoprotein</keyword>
<dbReference type="SMART" id="SM00862">
    <property type="entry name" value="Trans_reg_C"/>
    <property type="match status" value="1"/>
</dbReference>
<dbReference type="PROSITE" id="PS51755">
    <property type="entry name" value="OMPR_PHOB"/>
    <property type="match status" value="1"/>
</dbReference>
<dbReference type="PANTHER" id="PTHR48111:SF22">
    <property type="entry name" value="REGULATOR OF RPOS"/>
    <property type="match status" value="1"/>
</dbReference>
<evidence type="ECO:0000256" key="3">
    <source>
        <dbReference type="ARBA" id="ARBA00023015"/>
    </source>
</evidence>
<evidence type="ECO:0000256" key="4">
    <source>
        <dbReference type="ARBA" id="ARBA00023125"/>
    </source>
</evidence>
<evidence type="ECO:0000256" key="6">
    <source>
        <dbReference type="PROSITE-ProRule" id="PRU00169"/>
    </source>
</evidence>
<feature type="modified residue" description="4-aspartylphosphate" evidence="6">
    <location>
        <position position="51"/>
    </location>
</feature>
<dbReference type="CDD" id="cd00383">
    <property type="entry name" value="trans_reg_C"/>
    <property type="match status" value="1"/>
</dbReference>
<dbReference type="Gene3D" id="1.10.10.10">
    <property type="entry name" value="Winged helix-like DNA-binding domain superfamily/Winged helix DNA-binding domain"/>
    <property type="match status" value="1"/>
</dbReference>
<dbReference type="GO" id="GO:0000156">
    <property type="term" value="F:phosphorelay response regulator activity"/>
    <property type="evidence" value="ECO:0007669"/>
    <property type="project" value="TreeGrafter"/>
</dbReference>
<dbReference type="Pfam" id="PF00072">
    <property type="entry name" value="Response_reg"/>
    <property type="match status" value="1"/>
</dbReference>
<dbReference type="InterPro" id="IPR011006">
    <property type="entry name" value="CheY-like_superfamily"/>
</dbReference>
<evidence type="ECO:0000256" key="2">
    <source>
        <dbReference type="ARBA" id="ARBA00023012"/>
    </source>
</evidence>
<feature type="domain" description="Response regulatory" evidence="8">
    <location>
        <begin position="2"/>
        <end position="117"/>
    </location>
</feature>
<dbReference type="AlphaFoldDB" id="A0A418X7H9"/>
<dbReference type="InterPro" id="IPR001789">
    <property type="entry name" value="Sig_transdc_resp-reg_receiver"/>
</dbReference>
<evidence type="ECO:0000313" key="11">
    <source>
        <dbReference type="Proteomes" id="UP000284006"/>
    </source>
</evidence>
<dbReference type="PANTHER" id="PTHR48111">
    <property type="entry name" value="REGULATOR OF RPOS"/>
    <property type="match status" value="1"/>
</dbReference>
<keyword evidence="3" id="KW-0805">Transcription regulation</keyword>
<keyword evidence="4 7" id="KW-0238">DNA-binding</keyword>
<evidence type="ECO:0000313" key="10">
    <source>
        <dbReference type="EMBL" id="RJG08465.1"/>
    </source>
</evidence>
<keyword evidence="2" id="KW-0902">Two-component regulatory system</keyword>
<dbReference type="OrthoDB" id="9802426at2"/>
<dbReference type="EMBL" id="QYUP01000188">
    <property type="protein sequence ID" value="RJG08465.1"/>
    <property type="molecule type" value="Genomic_DNA"/>
</dbReference>
<dbReference type="GO" id="GO:0032993">
    <property type="term" value="C:protein-DNA complex"/>
    <property type="evidence" value="ECO:0007669"/>
    <property type="project" value="TreeGrafter"/>
</dbReference>
<evidence type="ECO:0000256" key="7">
    <source>
        <dbReference type="PROSITE-ProRule" id="PRU01091"/>
    </source>
</evidence>
<organism evidence="10 11">
    <name type="scientific">Massilia cavernae</name>
    <dbReference type="NCBI Taxonomy" id="2320864"/>
    <lineage>
        <taxon>Bacteria</taxon>
        <taxon>Pseudomonadati</taxon>
        <taxon>Pseudomonadota</taxon>
        <taxon>Betaproteobacteria</taxon>
        <taxon>Burkholderiales</taxon>
        <taxon>Oxalobacteraceae</taxon>
        <taxon>Telluria group</taxon>
        <taxon>Massilia</taxon>
    </lineage>
</organism>
<dbReference type="InterPro" id="IPR036388">
    <property type="entry name" value="WH-like_DNA-bd_sf"/>
</dbReference>
<name>A0A418X7H9_9BURK</name>
<dbReference type="GO" id="GO:0006355">
    <property type="term" value="P:regulation of DNA-templated transcription"/>
    <property type="evidence" value="ECO:0007669"/>
    <property type="project" value="InterPro"/>
</dbReference>
<dbReference type="PROSITE" id="PS50110">
    <property type="entry name" value="RESPONSE_REGULATORY"/>
    <property type="match status" value="1"/>
</dbReference>
<keyword evidence="11" id="KW-1185">Reference proteome</keyword>
<protein>
    <submittedName>
        <fullName evidence="10">DNA-binding response regulator</fullName>
    </submittedName>
</protein>
<dbReference type="GO" id="GO:0000976">
    <property type="term" value="F:transcription cis-regulatory region binding"/>
    <property type="evidence" value="ECO:0007669"/>
    <property type="project" value="TreeGrafter"/>
</dbReference>
<evidence type="ECO:0000256" key="1">
    <source>
        <dbReference type="ARBA" id="ARBA00022553"/>
    </source>
</evidence>
<accession>A0A418X7H9</accession>
<dbReference type="Gene3D" id="6.10.250.690">
    <property type="match status" value="1"/>
</dbReference>
<gene>
    <name evidence="10" type="ORF">D3872_23800</name>
</gene>
<feature type="domain" description="OmpR/PhoB-type" evidence="9">
    <location>
        <begin position="127"/>
        <end position="224"/>
    </location>
</feature>